<evidence type="ECO:0000313" key="2">
    <source>
        <dbReference type="Proteomes" id="UP001225598"/>
    </source>
</evidence>
<protein>
    <recommendedName>
        <fullName evidence="3">Antirestriction protein ArdA</fullName>
    </recommendedName>
</protein>
<gene>
    <name evidence="1" type="ORF">QP027_03380</name>
</gene>
<evidence type="ECO:0000313" key="1">
    <source>
        <dbReference type="EMBL" id="WIM68451.1"/>
    </source>
</evidence>
<organism evidence="1 2">
    <name type="scientific">Corynebacterium breve</name>
    <dbReference type="NCBI Taxonomy" id="3049799"/>
    <lineage>
        <taxon>Bacteria</taxon>
        <taxon>Bacillati</taxon>
        <taxon>Actinomycetota</taxon>
        <taxon>Actinomycetes</taxon>
        <taxon>Mycobacteriales</taxon>
        <taxon>Corynebacteriaceae</taxon>
        <taxon>Corynebacterium</taxon>
    </lineage>
</organism>
<reference evidence="1 2" key="1">
    <citation type="submission" date="2023-05" db="EMBL/GenBank/DDBJ databases">
        <title>Corynebacterium suedekumii sp. nov. and Corynebacterium breve sp. nov. isolated from raw cow's milk.</title>
        <authorList>
            <person name="Baer M.K."/>
            <person name="Mehl L."/>
            <person name="Hellmuth R."/>
            <person name="Marke G."/>
            <person name="Lipski A."/>
        </authorList>
    </citation>
    <scope>NUCLEOTIDE SEQUENCE [LARGE SCALE GENOMIC DNA]</scope>
    <source>
        <strain evidence="1 2">R4</strain>
    </source>
</reference>
<accession>A0ABY8VHL8</accession>
<sequence length="198" mass="22609">MKRQNIAMIPASNAQDAEFLIGCELNERYDITSESGELLHLIASFSLDAIARILGTELPEHLAHGNKRLYGFSYFNQDEYFLDHISYYGTSDEPEFFAERYTRGIIADEGAFKFTTSPVYAFENAGQETDDEVSFVGGEPEFLQNEDYEELEGYAFIGQIIGYDLPEELEDLFYLTSNIGYFFIRNDFSEGLFFVQGT</sequence>
<dbReference type="RefSeq" id="WP_284825987.1">
    <property type="nucleotide sequence ID" value="NZ_CP126969.1"/>
</dbReference>
<name>A0ABY8VHL8_9CORY</name>
<proteinExistence type="predicted"/>
<dbReference type="Proteomes" id="UP001225598">
    <property type="component" value="Chromosome"/>
</dbReference>
<evidence type="ECO:0008006" key="3">
    <source>
        <dbReference type="Google" id="ProtNLM"/>
    </source>
</evidence>
<keyword evidence="2" id="KW-1185">Reference proteome</keyword>
<dbReference type="EMBL" id="CP126969">
    <property type="protein sequence ID" value="WIM68451.1"/>
    <property type="molecule type" value="Genomic_DNA"/>
</dbReference>